<dbReference type="AlphaFoldDB" id="A0A9X3SJ94"/>
<name>A0A9X3SJ94_9ACTN</name>
<dbReference type="EMBL" id="JAPDDP010000095">
    <property type="protein sequence ID" value="MDA0185012.1"/>
    <property type="molecule type" value="Genomic_DNA"/>
</dbReference>
<dbReference type="Gene3D" id="3.40.50.620">
    <property type="entry name" value="HUPs"/>
    <property type="match status" value="1"/>
</dbReference>
<keyword evidence="3" id="KW-1185">Reference proteome</keyword>
<dbReference type="GO" id="GO:0005886">
    <property type="term" value="C:plasma membrane"/>
    <property type="evidence" value="ECO:0007669"/>
    <property type="project" value="TreeGrafter"/>
</dbReference>
<gene>
    <name evidence="2" type="ORF">OJ997_32205</name>
</gene>
<accession>A0A9X3SJ94</accession>
<protein>
    <submittedName>
        <fullName evidence="2">YdcF family protein</fullName>
    </submittedName>
</protein>
<evidence type="ECO:0000313" key="3">
    <source>
        <dbReference type="Proteomes" id="UP001147653"/>
    </source>
</evidence>
<dbReference type="RefSeq" id="WP_270029487.1">
    <property type="nucleotide sequence ID" value="NZ_JAPDDP010000095.1"/>
</dbReference>
<dbReference type="InterPro" id="IPR003848">
    <property type="entry name" value="DUF218"/>
</dbReference>
<dbReference type="PANTHER" id="PTHR30336">
    <property type="entry name" value="INNER MEMBRANE PROTEIN, PROBABLE PERMEASE"/>
    <property type="match status" value="1"/>
</dbReference>
<proteinExistence type="predicted"/>
<dbReference type="Proteomes" id="UP001147653">
    <property type="component" value="Unassembled WGS sequence"/>
</dbReference>
<dbReference type="Pfam" id="PF02698">
    <property type="entry name" value="DUF218"/>
    <property type="match status" value="1"/>
</dbReference>
<sequence>MRRVLAIAVLLLAAVLVVPNAVVLLGGKGVADEPKEVPRAQAALVLGAQVMPNGAPSSMLSDRITAAAELYKAGRVDKLLLSGDHGRKQYDEVGTMRDILLKQGIPAEDIFTDHAGFDTWDSAQRAKRVFAAHSVVVVTQKFHMARALYDARKAGLDATGYAADKRDYGRVMPRLRVREAAARVKTVGDAVTGAEPHFLGPVIPITGDGRLSWG</sequence>
<comment type="caution">
    <text evidence="2">The sequence shown here is derived from an EMBL/GenBank/DDBJ whole genome shotgun (WGS) entry which is preliminary data.</text>
</comment>
<dbReference type="PANTHER" id="PTHR30336:SF6">
    <property type="entry name" value="INTEGRAL MEMBRANE PROTEIN"/>
    <property type="match status" value="1"/>
</dbReference>
<dbReference type="InterPro" id="IPR014729">
    <property type="entry name" value="Rossmann-like_a/b/a_fold"/>
</dbReference>
<feature type="domain" description="DUF218" evidence="1">
    <location>
        <begin position="41"/>
        <end position="170"/>
    </location>
</feature>
<reference evidence="2" key="1">
    <citation type="submission" date="2022-10" db="EMBL/GenBank/DDBJ databases">
        <title>The WGS of Solirubrobacter phytolaccae KCTC 29190.</title>
        <authorList>
            <person name="Jiang Z."/>
        </authorList>
    </citation>
    <scope>NUCLEOTIDE SEQUENCE</scope>
    <source>
        <strain evidence="2">KCTC 29190</strain>
    </source>
</reference>
<dbReference type="InterPro" id="IPR051599">
    <property type="entry name" value="Cell_Envelope_Assoc"/>
</dbReference>
<evidence type="ECO:0000313" key="2">
    <source>
        <dbReference type="EMBL" id="MDA0185012.1"/>
    </source>
</evidence>
<dbReference type="CDD" id="cd06259">
    <property type="entry name" value="YdcF-like"/>
    <property type="match status" value="1"/>
</dbReference>
<evidence type="ECO:0000259" key="1">
    <source>
        <dbReference type="Pfam" id="PF02698"/>
    </source>
</evidence>
<organism evidence="2 3">
    <name type="scientific">Solirubrobacter phytolaccae</name>
    <dbReference type="NCBI Taxonomy" id="1404360"/>
    <lineage>
        <taxon>Bacteria</taxon>
        <taxon>Bacillati</taxon>
        <taxon>Actinomycetota</taxon>
        <taxon>Thermoleophilia</taxon>
        <taxon>Solirubrobacterales</taxon>
        <taxon>Solirubrobacteraceae</taxon>
        <taxon>Solirubrobacter</taxon>
    </lineage>
</organism>